<gene>
    <name evidence="3" type="ORF">C2845_PM14G08420</name>
</gene>
<protein>
    <submittedName>
        <fullName evidence="3">Anthocyanidin 5,3-O-glucosyltransferase-like</fullName>
    </submittedName>
</protein>
<dbReference type="GO" id="GO:0035251">
    <property type="term" value="F:UDP-glucosyltransferase activity"/>
    <property type="evidence" value="ECO:0007669"/>
    <property type="project" value="InterPro"/>
</dbReference>
<evidence type="ECO:0000313" key="4">
    <source>
        <dbReference type="Proteomes" id="UP000275267"/>
    </source>
</evidence>
<dbReference type="FunFam" id="3.40.50.2000:FF:000020">
    <property type="entry name" value="Glycosyltransferase"/>
    <property type="match status" value="1"/>
</dbReference>
<name>A0A3L6PSB7_PANMI</name>
<dbReference type="Gene3D" id="3.40.50.2000">
    <property type="entry name" value="Glycogen Phosphorylase B"/>
    <property type="match status" value="2"/>
</dbReference>
<feature type="compositionally biased region" description="Pro residues" evidence="2">
    <location>
        <begin position="196"/>
        <end position="205"/>
    </location>
</feature>
<reference evidence="4" key="1">
    <citation type="journal article" date="2019" name="Nat. Commun.">
        <title>The genome of broomcorn millet.</title>
        <authorList>
            <person name="Zou C."/>
            <person name="Miki D."/>
            <person name="Li D."/>
            <person name="Tang Q."/>
            <person name="Xiao L."/>
            <person name="Rajput S."/>
            <person name="Deng P."/>
            <person name="Jia W."/>
            <person name="Huang R."/>
            <person name="Zhang M."/>
            <person name="Sun Y."/>
            <person name="Hu J."/>
            <person name="Fu X."/>
            <person name="Schnable P.S."/>
            <person name="Li F."/>
            <person name="Zhang H."/>
            <person name="Feng B."/>
            <person name="Zhu X."/>
            <person name="Liu R."/>
            <person name="Schnable J.C."/>
            <person name="Zhu J.-K."/>
            <person name="Zhang H."/>
        </authorList>
    </citation>
    <scope>NUCLEOTIDE SEQUENCE [LARGE SCALE GENOMIC DNA]</scope>
</reference>
<feature type="region of interest" description="Disordered" evidence="2">
    <location>
        <begin position="178"/>
        <end position="207"/>
    </location>
</feature>
<evidence type="ECO:0000313" key="3">
    <source>
        <dbReference type="EMBL" id="RLM61707.1"/>
    </source>
</evidence>
<proteinExistence type="predicted"/>
<sequence>MIKKAFDCLALSNPRRKVERELDVELHDTDDDREFMARRNARREASGMEKIDRSVSRVHETVHEASKCFPINMASAAGGSGAGGGDRRSFRGKGKTPVGLHEKSKKPGAWFAPVPSPASPSFPATLAAILAAYRADALPGTKLHPPKVHASGGSLVPGKDRTRPPHLDDLLIGRNAVHSSPAAPPIAGLATGTGTPWPPAQPPRTSPAEVDCEIYFLRTRIKMRPGDDDDEFLHNIIREGTQHPPSLEDEAPEDDGSQYINDIGDGDAEQLEIAHEVVEDECRRDVPDGALVLGSCPVLMVMLMLRILAVVLYPSLGVGHLTPVVELGKALLRHGLAALITVVDPPDADAVSVAAVVRLATANPGIAFRLLPAPASPDVGAHPVRRSLDTLRLANPALQDLLRSLRAGPSSVDALLLDMFCVDAPDVAAELGVPAYFFFPSAASDLAVFLNLPYFYPTMPSFREMDRDAPVRCCPGMLPIRAADMLQTVQDKESEATKVRLYQFGVLVNTFDWLEPTALKALHDGVCVPGRPTPRVYCIGPLVNGGSRGDSGGERHECLAWLDAQPKRRVVFLCFGSMGAFSAAQLQEIARGLESSGHRFLWAVRSPWEEQSQFPEPDLERLLPAGFMERASGRGMVVKNWAPQSEVVEHEAIASFVTHSGWNSTLEAIMAGLPMICWPLYAKQSMNKVFLVEEMEIAVEMEGYGELVKAEEVEAKVRLVMDTEEGKMLRERLAVTKEKALEAIKEGGSSEEAFAKFIRDLGQTSSS</sequence>
<dbReference type="InterPro" id="IPR002213">
    <property type="entry name" value="UDP_glucos_trans"/>
</dbReference>
<dbReference type="AlphaFoldDB" id="A0A3L6PSB7"/>
<feature type="region of interest" description="Disordered" evidence="2">
    <location>
        <begin position="78"/>
        <end position="108"/>
    </location>
</feature>
<organism evidence="3 4">
    <name type="scientific">Panicum miliaceum</name>
    <name type="common">Proso millet</name>
    <name type="synonym">Broomcorn millet</name>
    <dbReference type="NCBI Taxonomy" id="4540"/>
    <lineage>
        <taxon>Eukaryota</taxon>
        <taxon>Viridiplantae</taxon>
        <taxon>Streptophyta</taxon>
        <taxon>Embryophyta</taxon>
        <taxon>Tracheophyta</taxon>
        <taxon>Spermatophyta</taxon>
        <taxon>Magnoliopsida</taxon>
        <taxon>Liliopsida</taxon>
        <taxon>Poales</taxon>
        <taxon>Poaceae</taxon>
        <taxon>PACMAD clade</taxon>
        <taxon>Panicoideae</taxon>
        <taxon>Panicodae</taxon>
        <taxon>Paniceae</taxon>
        <taxon>Panicinae</taxon>
        <taxon>Panicum</taxon>
        <taxon>Panicum sect. Panicum</taxon>
    </lineage>
</organism>
<evidence type="ECO:0000256" key="1">
    <source>
        <dbReference type="ARBA" id="ARBA00022679"/>
    </source>
</evidence>
<dbReference type="Pfam" id="PF00201">
    <property type="entry name" value="UDPGT"/>
    <property type="match status" value="1"/>
</dbReference>
<dbReference type="PANTHER" id="PTHR48048:SF44">
    <property type="entry name" value="GLYCOSYLTRANSFERASE"/>
    <property type="match status" value="1"/>
</dbReference>
<dbReference type="InterPro" id="IPR050481">
    <property type="entry name" value="UDP-glycosyltransf_plant"/>
</dbReference>
<dbReference type="OrthoDB" id="5835829at2759"/>
<dbReference type="Proteomes" id="UP000275267">
    <property type="component" value="Unassembled WGS sequence"/>
</dbReference>
<comment type="caution">
    <text evidence="3">The sequence shown here is derived from an EMBL/GenBank/DDBJ whole genome shotgun (WGS) entry which is preliminary data.</text>
</comment>
<evidence type="ECO:0000256" key="2">
    <source>
        <dbReference type="SAM" id="MobiDB-lite"/>
    </source>
</evidence>
<dbReference type="EMBL" id="PQIB02000016">
    <property type="protein sequence ID" value="RLM61707.1"/>
    <property type="molecule type" value="Genomic_DNA"/>
</dbReference>
<dbReference type="CDD" id="cd03784">
    <property type="entry name" value="GT1_Gtf-like"/>
    <property type="match status" value="1"/>
</dbReference>
<dbReference type="PANTHER" id="PTHR48048">
    <property type="entry name" value="GLYCOSYLTRANSFERASE"/>
    <property type="match status" value="1"/>
</dbReference>
<dbReference type="SUPFAM" id="SSF53756">
    <property type="entry name" value="UDP-Glycosyltransferase/glycogen phosphorylase"/>
    <property type="match status" value="1"/>
</dbReference>
<keyword evidence="4" id="KW-1185">Reference proteome</keyword>
<keyword evidence="1" id="KW-0808">Transferase</keyword>
<accession>A0A3L6PSB7</accession>